<keyword evidence="2" id="KW-1185">Reference proteome</keyword>
<dbReference type="VEuPathDB" id="VectorBase:GPPI012234"/>
<reference evidence="1" key="2">
    <citation type="submission" date="2020-05" db="UniProtKB">
        <authorList>
            <consortium name="EnsemblMetazoa"/>
        </authorList>
    </citation>
    <scope>IDENTIFICATION</scope>
    <source>
        <strain evidence="1">IAEA</strain>
    </source>
</reference>
<name>A0A1B0AXR2_9MUSC</name>
<dbReference type="Proteomes" id="UP000092460">
    <property type="component" value="Unassembled WGS sequence"/>
</dbReference>
<sequence>MMIATDYKKYCTSQAYRLVMRPMIVNNKQIVISLMSSITRVITEYIVVIILGKANITSVVIVINNPTTFKYKTAKPSLTTLQSITGTSNSIILLIQN</sequence>
<dbReference type="AlphaFoldDB" id="A0A1B0AXR2"/>
<evidence type="ECO:0000313" key="1">
    <source>
        <dbReference type="EnsemblMetazoa" id="GPPI012234-PA"/>
    </source>
</evidence>
<dbReference type="EMBL" id="JXJN01005348">
    <property type="status" value="NOT_ANNOTATED_CDS"/>
    <property type="molecule type" value="Genomic_DNA"/>
</dbReference>
<evidence type="ECO:0000313" key="2">
    <source>
        <dbReference type="Proteomes" id="UP000092460"/>
    </source>
</evidence>
<organism evidence="1 2">
    <name type="scientific">Glossina palpalis gambiensis</name>
    <dbReference type="NCBI Taxonomy" id="67801"/>
    <lineage>
        <taxon>Eukaryota</taxon>
        <taxon>Metazoa</taxon>
        <taxon>Ecdysozoa</taxon>
        <taxon>Arthropoda</taxon>
        <taxon>Hexapoda</taxon>
        <taxon>Insecta</taxon>
        <taxon>Pterygota</taxon>
        <taxon>Neoptera</taxon>
        <taxon>Endopterygota</taxon>
        <taxon>Diptera</taxon>
        <taxon>Brachycera</taxon>
        <taxon>Muscomorpha</taxon>
        <taxon>Hippoboscoidea</taxon>
        <taxon>Glossinidae</taxon>
        <taxon>Glossina</taxon>
    </lineage>
</organism>
<dbReference type="EMBL" id="JXJN01005347">
    <property type="status" value="NOT_ANNOTATED_CDS"/>
    <property type="molecule type" value="Genomic_DNA"/>
</dbReference>
<accession>A0A1B0AXR2</accession>
<dbReference type="EMBL" id="JXJN01005346">
    <property type="status" value="NOT_ANNOTATED_CDS"/>
    <property type="molecule type" value="Genomic_DNA"/>
</dbReference>
<proteinExistence type="predicted"/>
<protein>
    <submittedName>
        <fullName evidence="1">Uncharacterized protein</fullName>
    </submittedName>
</protein>
<reference evidence="2" key="1">
    <citation type="submission" date="2015-01" db="EMBL/GenBank/DDBJ databases">
        <authorList>
            <person name="Aksoy S."/>
            <person name="Warren W."/>
            <person name="Wilson R.K."/>
        </authorList>
    </citation>
    <scope>NUCLEOTIDE SEQUENCE [LARGE SCALE GENOMIC DNA]</scope>
    <source>
        <strain evidence="2">IAEA</strain>
    </source>
</reference>
<dbReference type="EnsemblMetazoa" id="GPPI012234-RA">
    <property type="protein sequence ID" value="GPPI012234-PA"/>
    <property type="gene ID" value="GPPI012234"/>
</dbReference>